<keyword evidence="2" id="KW-1185">Reference proteome</keyword>
<organism evidence="1 2">
    <name type="scientific">Steinernema carpocapsae</name>
    <name type="common">Entomopathogenic nematode</name>
    <dbReference type="NCBI Taxonomy" id="34508"/>
    <lineage>
        <taxon>Eukaryota</taxon>
        <taxon>Metazoa</taxon>
        <taxon>Ecdysozoa</taxon>
        <taxon>Nematoda</taxon>
        <taxon>Chromadorea</taxon>
        <taxon>Rhabditida</taxon>
        <taxon>Tylenchina</taxon>
        <taxon>Panagrolaimomorpha</taxon>
        <taxon>Strongyloidoidea</taxon>
        <taxon>Steinernematidae</taxon>
        <taxon>Steinernema</taxon>
    </lineage>
</organism>
<comment type="caution">
    <text evidence="1">The sequence shown here is derived from an EMBL/GenBank/DDBJ whole genome shotgun (WGS) entry which is preliminary data.</text>
</comment>
<dbReference type="EMBL" id="AZBU02000004">
    <property type="protein sequence ID" value="TKR82328.1"/>
    <property type="molecule type" value="Genomic_DNA"/>
</dbReference>
<reference evidence="1 2" key="2">
    <citation type="journal article" date="2019" name="G3 (Bethesda)">
        <title>Hybrid Assembly of the Genome of the Entomopathogenic Nematode Steinernema carpocapsae Identifies the X-Chromosome.</title>
        <authorList>
            <person name="Serra L."/>
            <person name="Macchietto M."/>
            <person name="Macias-Munoz A."/>
            <person name="McGill C.J."/>
            <person name="Rodriguez I.M."/>
            <person name="Rodriguez B."/>
            <person name="Murad R."/>
            <person name="Mortazavi A."/>
        </authorList>
    </citation>
    <scope>NUCLEOTIDE SEQUENCE [LARGE SCALE GENOMIC DNA]</scope>
    <source>
        <strain evidence="1 2">ALL</strain>
    </source>
</reference>
<name>A0A4U5NH04_STECR</name>
<protein>
    <submittedName>
        <fullName evidence="1">Uncharacterized protein</fullName>
    </submittedName>
</protein>
<accession>A0A4U5NH04</accession>
<evidence type="ECO:0000313" key="2">
    <source>
        <dbReference type="Proteomes" id="UP000298663"/>
    </source>
</evidence>
<gene>
    <name evidence="1" type="ORF">L596_016068</name>
</gene>
<sequence>MTRCDVSRGDLGGTQQARYAFSKITIYSAGEENEFVDFLKFQASTLCLRSLDMLYEFAEKINVRIYDIMKDLVPQTQLIIMRFAFKGLFSNTTFNACLKNQKDAKLKVAFDNAQYQGVTITSIMFLVMPLL</sequence>
<dbReference type="AlphaFoldDB" id="A0A4U5NH04"/>
<dbReference type="Proteomes" id="UP000298663">
    <property type="component" value="Unassembled WGS sequence"/>
</dbReference>
<proteinExistence type="predicted"/>
<reference evidence="1 2" key="1">
    <citation type="journal article" date="2015" name="Genome Biol.">
        <title>Comparative genomics of Steinernema reveals deeply conserved gene regulatory networks.</title>
        <authorList>
            <person name="Dillman A.R."/>
            <person name="Macchietto M."/>
            <person name="Porter C.F."/>
            <person name="Rogers A."/>
            <person name="Williams B."/>
            <person name="Antoshechkin I."/>
            <person name="Lee M.M."/>
            <person name="Goodwin Z."/>
            <person name="Lu X."/>
            <person name="Lewis E.E."/>
            <person name="Goodrich-Blair H."/>
            <person name="Stock S.P."/>
            <person name="Adams B.J."/>
            <person name="Sternberg P.W."/>
            <person name="Mortazavi A."/>
        </authorList>
    </citation>
    <scope>NUCLEOTIDE SEQUENCE [LARGE SCALE GENOMIC DNA]</scope>
    <source>
        <strain evidence="1 2">ALL</strain>
    </source>
</reference>
<evidence type="ECO:0000313" key="1">
    <source>
        <dbReference type="EMBL" id="TKR82328.1"/>
    </source>
</evidence>